<dbReference type="EMBL" id="VBAK01000019">
    <property type="protein sequence ID" value="TMI93644.1"/>
    <property type="molecule type" value="Genomic_DNA"/>
</dbReference>
<comment type="subcellular location">
    <subcellularLocation>
        <location evidence="1">Cell membrane</location>
        <topology evidence="1">Multi-pass membrane protein</topology>
    </subcellularLocation>
</comment>
<feature type="transmembrane region" description="Helical" evidence="9">
    <location>
        <begin position="136"/>
        <end position="159"/>
    </location>
</feature>
<dbReference type="GO" id="GO:0006865">
    <property type="term" value="P:amino acid transport"/>
    <property type="evidence" value="ECO:0007669"/>
    <property type="project" value="UniProtKB-KW"/>
</dbReference>
<keyword evidence="7 9" id="KW-0472">Membrane</keyword>
<dbReference type="Pfam" id="PF02653">
    <property type="entry name" value="BPD_transp_2"/>
    <property type="match status" value="1"/>
</dbReference>
<evidence type="ECO:0000256" key="7">
    <source>
        <dbReference type="ARBA" id="ARBA00023136"/>
    </source>
</evidence>
<feature type="transmembrane region" description="Helical" evidence="9">
    <location>
        <begin position="188"/>
        <end position="209"/>
    </location>
</feature>
<dbReference type="Proteomes" id="UP000318509">
    <property type="component" value="Unassembled WGS sequence"/>
</dbReference>
<name>A0A537KD34_9BACT</name>
<gene>
    <name evidence="10" type="ORF">E6H00_00920</name>
</gene>
<proteinExistence type="inferred from homology"/>
<dbReference type="InterPro" id="IPR001851">
    <property type="entry name" value="ABC_transp_permease"/>
</dbReference>
<keyword evidence="2" id="KW-0813">Transport</keyword>
<protein>
    <submittedName>
        <fullName evidence="10">Branched-chain amino acid ABC transporter permease</fullName>
    </submittedName>
</protein>
<evidence type="ECO:0000256" key="3">
    <source>
        <dbReference type="ARBA" id="ARBA00022475"/>
    </source>
</evidence>
<dbReference type="PANTHER" id="PTHR11795">
    <property type="entry name" value="BRANCHED-CHAIN AMINO ACID TRANSPORT SYSTEM PERMEASE PROTEIN LIVH"/>
    <property type="match status" value="1"/>
</dbReference>
<keyword evidence="5" id="KW-0029">Amino-acid transport</keyword>
<evidence type="ECO:0000256" key="5">
    <source>
        <dbReference type="ARBA" id="ARBA00022970"/>
    </source>
</evidence>
<keyword evidence="4 9" id="KW-0812">Transmembrane</keyword>
<feature type="transmembrane region" description="Helical" evidence="9">
    <location>
        <begin position="62"/>
        <end position="86"/>
    </location>
</feature>
<evidence type="ECO:0000313" key="10">
    <source>
        <dbReference type="EMBL" id="TMI93644.1"/>
    </source>
</evidence>
<feature type="transmembrane region" description="Helical" evidence="9">
    <location>
        <begin position="12"/>
        <end position="31"/>
    </location>
</feature>
<evidence type="ECO:0000256" key="4">
    <source>
        <dbReference type="ARBA" id="ARBA00022692"/>
    </source>
</evidence>
<evidence type="ECO:0000256" key="9">
    <source>
        <dbReference type="SAM" id="Phobius"/>
    </source>
</evidence>
<dbReference type="InterPro" id="IPR052157">
    <property type="entry name" value="BCAA_transport_permease"/>
</dbReference>
<evidence type="ECO:0000256" key="2">
    <source>
        <dbReference type="ARBA" id="ARBA00022448"/>
    </source>
</evidence>
<evidence type="ECO:0000313" key="11">
    <source>
        <dbReference type="Proteomes" id="UP000318509"/>
    </source>
</evidence>
<dbReference type="GO" id="GO:0005886">
    <property type="term" value="C:plasma membrane"/>
    <property type="evidence" value="ECO:0007669"/>
    <property type="project" value="UniProtKB-SubCell"/>
</dbReference>
<reference evidence="10 11" key="1">
    <citation type="journal article" date="2019" name="Nat. Microbiol.">
        <title>Mediterranean grassland soil C-N compound turnover is dependent on rainfall and depth, and is mediated by genomically divergent microorganisms.</title>
        <authorList>
            <person name="Diamond S."/>
            <person name="Andeer P.F."/>
            <person name="Li Z."/>
            <person name="Crits-Christoph A."/>
            <person name="Burstein D."/>
            <person name="Anantharaman K."/>
            <person name="Lane K.R."/>
            <person name="Thomas B.C."/>
            <person name="Pan C."/>
            <person name="Northen T.R."/>
            <person name="Banfield J.F."/>
        </authorList>
    </citation>
    <scope>NUCLEOTIDE SEQUENCE [LARGE SCALE GENOMIC DNA]</scope>
    <source>
        <strain evidence="10">NP_3</strain>
    </source>
</reference>
<evidence type="ECO:0000256" key="8">
    <source>
        <dbReference type="ARBA" id="ARBA00037998"/>
    </source>
</evidence>
<keyword evidence="6 9" id="KW-1133">Transmembrane helix</keyword>
<organism evidence="10 11">
    <name type="scientific">Candidatus Segetimicrobium genomatis</name>
    <dbReference type="NCBI Taxonomy" id="2569760"/>
    <lineage>
        <taxon>Bacteria</taxon>
        <taxon>Bacillati</taxon>
        <taxon>Candidatus Sysuimicrobiota</taxon>
        <taxon>Candidatus Sysuimicrobiia</taxon>
        <taxon>Candidatus Sysuimicrobiales</taxon>
        <taxon>Candidatus Segetimicrobiaceae</taxon>
        <taxon>Candidatus Segetimicrobium</taxon>
    </lineage>
</organism>
<accession>A0A537KD34</accession>
<keyword evidence="3" id="KW-1003">Cell membrane</keyword>
<dbReference type="PANTHER" id="PTHR11795:SF445">
    <property type="entry name" value="AMINO ACID ABC TRANSPORTER PERMEASE PROTEIN"/>
    <property type="match status" value="1"/>
</dbReference>
<feature type="transmembrane region" description="Helical" evidence="9">
    <location>
        <begin position="38"/>
        <end position="56"/>
    </location>
</feature>
<feature type="transmembrane region" description="Helical" evidence="9">
    <location>
        <begin position="264"/>
        <end position="284"/>
    </location>
</feature>
<dbReference type="CDD" id="cd06582">
    <property type="entry name" value="TM_PBP1_LivH_like"/>
    <property type="match status" value="1"/>
</dbReference>
<feature type="transmembrane region" description="Helical" evidence="9">
    <location>
        <begin position="98"/>
        <end position="116"/>
    </location>
</feature>
<evidence type="ECO:0000256" key="1">
    <source>
        <dbReference type="ARBA" id="ARBA00004651"/>
    </source>
</evidence>
<dbReference type="GO" id="GO:0022857">
    <property type="term" value="F:transmembrane transporter activity"/>
    <property type="evidence" value="ECO:0007669"/>
    <property type="project" value="InterPro"/>
</dbReference>
<comment type="similarity">
    <text evidence="8">Belongs to the binding-protein-dependent transport system permease family. LivHM subfamily.</text>
</comment>
<comment type="caution">
    <text evidence="10">The sequence shown here is derived from an EMBL/GenBank/DDBJ whole genome shotgun (WGS) entry which is preliminary data.</text>
</comment>
<dbReference type="AlphaFoldDB" id="A0A537KD34"/>
<sequence length="287" mass="30451">MDPIFLAEAALNGVLLAGVLALLALGLNLIFGVLDIIWIAYVDLVTVGMYAVYFLVTDYGWPLWAAGLAAVGLGGLLGIAVHLLIISPLLTSPPVNQLLATGGLLFFLQSFMTLLWTTDHRSLRLSLPIIQAGGMFVPFTRLLSFGVAVLAVLGLYLFLTRTYMGTAIRAVSQDREAMRLMGADPQRVYLITSAVGGAMAGVAAALLIIQYPVHPYFGAAFGPLTFMICVLGGLGNMVGAFVASFILSEIISFGGVLLSTEMGYVLAFVLFIALMFARPGGILARRA</sequence>
<evidence type="ECO:0000256" key="6">
    <source>
        <dbReference type="ARBA" id="ARBA00022989"/>
    </source>
</evidence>